<evidence type="ECO:0000256" key="8">
    <source>
        <dbReference type="ARBA" id="ARBA00022989"/>
    </source>
</evidence>
<dbReference type="InterPro" id="IPR051613">
    <property type="entry name" value="ABC_transp_permease_HisMQ"/>
</dbReference>
<evidence type="ECO:0000256" key="9">
    <source>
        <dbReference type="ARBA" id="ARBA00023136"/>
    </source>
</evidence>
<evidence type="ECO:0000256" key="4">
    <source>
        <dbReference type="ARBA" id="ARBA00022475"/>
    </source>
</evidence>
<keyword evidence="3 10" id="KW-0813">Transport</keyword>
<evidence type="ECO:0000256" key="6">
    <source>
        <dbReference type="ARBA" id="ARBA00022692"/>
    </source>
</evidence>
<name>E8LXS0_9VIBR</name>
<dbReference type="RefSeq" id="WP_006880645.1">
    <property type="nucleotide sequence ID" value="NZ_AEVS01000084.1"/>
</dbReference>
<keyword evidence="13" id="KW-1185">Reference proteome</keyword>
<evidence type="ECO:0000256" key="10">
    <source>
        <dbReference type="RuleBase" id="RU363032"/>
    </source>
</evidence>
<sequence length="241" mass="26187">MANYRDMSALELLSLSPPGWGGYLLDGLMVSLQIAGLGYLCGLAIGFVGAKAKRGKNLFWIDIAKIYTTVIRSVPELVLILLVYFALPELINQGLQLFGFEPFEMSGFWAGVLVIAIVQGAYATEVIRGALNSVPPGHIEAAHSFGMHPWVVFYRITIPEMLPNAIPGLSNLWLIATKDTALLAVVGFTELTLAAKQAAGATKDYFLFLAAAGVLYLLVSLVSNRLFKYLEQRVSKGVKYA</sequence>
<dbReference type="GO" id="GO:0043190">
    <property type="term" value="C:ATP-binding cassette (ABC) transporter complex"/>
    <property type="evidence" value="ECO:0007669"/>
    <property type="project" value="InterPro"/>
</dbReference>
<dbReference type="EMBL" id="AEVS01000084">
    <property type="protein sequence ID" value="EGA64488.1"/>
    <property type="molecule type" value="Genomic_DNA"/>
</dbReference>
<dbReference type="STRING" id="945543.VIBR0546_16773"/>
<dbReference type="eggNOG" id="COG4215">
    <property type="taxonomic scope" value="Bacteria"/>
</dbReference>
<dbReference type="PROSITE" id="PS50928">
    <property type="entry name" value="ABC_TM1"/>
    <property type="match status" value="1"/>
</dbReference>
<dbReference type="CDD" id="cd06261">
    <property type="entry name" value="TM_PBP2"/>
    <property type="match status" value="1"/>
</dbReference>
<evidence type="ECO:0000259" key="11">
    <source>
        <dbReference type="PROSITE" id="PS50928"/>
    </source>
</evidence>
<proteinExistence type="inferred from homology"/>
<dbReference type="InterPro" id="IPR000515">
    <property type="entry name" value="MetI-like"/>
</dbReference>
<feature type="transmembrane region" description="Helical" evidence="10">
    <location>
        <begin position="20"/>
        <end position="48"/>
    </location>
</feature>
<evidence type="ECO:0000256" key="1">
    <source>
        <dbReference type="ARBA" id="ARBA00004429"/>
    </source>
</evidence>
<keyword evidence="4" id="KW-1003">Cell membrane</keyword>
<keyword evidence="6 10" id="KW-0812">Transmembrane</keyword>
<keyword evidence="9 10" id="KW-0472">Membrane</keyword>
<feature type="transmembrane region" description="Helical" evidence="10">
    <location>
        <begin position="205"/>
        <end position="227"/>
    </location>
</feature>
<reference evidence="12 13" key="1">
    <citation type="journal article" date="2012" name="Int. J. Syst. Evol. Microbiol.">
        <title>Vibrio caribbeanicus sp. nov., isolated from the marine sponge Scleritoderma cyanea.</title>
        <authorList>
            <person name="Hoffmann M."/>
            <person name="Monday S.R."/>
            <person name="Allard M.W."/>
            <person name="Strain E.A."/>
            <person name="Whittaker P."/>
            <person name="Naum M."/>
            <person name="McCarthy P.J."/>
            <person name="Lopez J.V."/>
            <person name="Fischer M."/>
            <person name="Brown E.W."/>
        </authorList>
    </citation>
    <scope>NUCLEOTIDE SEQUENCE [LARGE SCALE GENOMIC DNA]</scope>
    <source>
        <strain evidence="12 13">LMG 20546</strain>
    </source>
</reference>
<comment type="similarity">
    <text evidence="2">Belongs to the binding-protein-dependent transport system permease family. HisMQ subfamily.</text>
</comment>
<dbReference type="InterPro" id="IPR010065">
    <property type="entry name" value="AA_ABC_transptr_permease_3TM"/>
</dbReference>
<comment type="caution">
    <text evidence="12">The sequence shown here is derived from an EMBL/GenBank/DDBJ whole genome shotgun (WGS) entry which is preliminary data.</text>
</comment>
<evidence type="ECO:0000256" key="5">
    <source>
        <dbReference type="ARBA" id="ARBA00022519"/>
    </source>
</evidence>
<protein>
    <submittedName>
        <fullName evidence="12">ABC-type transport system permease protein</fullName>
    </submittedName>
</protein>
<dbReference type="Gene3D" id="1.10.3720.10">
    <property type="entry name" value="MetI-like"/>
    <property type="match status" value="1"/>
</dbReference>
<comment type="subcellular location">
    <subcellularLocation>
        <location evidence="1">Cell inner membrane</location>
        <topology evidence="1">Multi-pass membrane protein</topology>
    </subcellularLocation>
    <subcellularLocation>
        <location evidence="10">Cell membrane</location>
        <topology evidence="10">Multi-pass membrane protein</topology>
    </subcellularLocation>
</comment>
<dbReference type="GO" id="GO:0022857">
    <property type="term" value="F:transmembrane transporter activity"/>
    <property type="evidence" value="ECO:0007669"/>
    <property type="project" value="InterPro"/>
</dbReference>
<accession>E8LXS0</accession>
<dbReference type="OrthoDB" id="9815029at2"/>
<evidence type="ECO:0000256" key="3">
    <source>
        <dbReference type="ARBA" id="ARBA00022448"/>
    </source>
</evidence>
<keyword evidence="8 10" id="KW-1133">Transmembrane helix</keyword>
<dbReference type="InterPro" id="IPR035906">
    <property type="entry name" value="MetI-like_sf"/>
</dbReference>
<feature type="transmembrane region" description="Helical" evidence="10">
    <location>
        <begin position="107"/>
        <end position="124"/>
    </location>
</feature>
<keyword evidence="5" id="KW-0997">Cell inner membrane</keyword>
<feature type="domain" description="ABC transmembrane type-1" evidence="11">
    <location>
        <begin position="24"/>
        <end position="227"/>
    </location>
</feature>
<dbReference type="PANTHER" id="PTHR30133">
    <property type="entry name" value="CATIONIC AMINO ACID TRANSPORTER, MEMBRANE COMPONENT"/>
    <property type="match status" value="1"/>
</dbReference>
<feature type="transmembrane region" description="Helical" evidence="10">
    <location>
        <begin position="69"/>
        <end position="87"/>
    </location>
</feature>
<dbReference type="GO" id="GO:0006865">
    <property type="term" value="P:amino acid transport"/>
    <property type="evidence" value="ECO:0007669"/>
    <property type="project" value="UniProtKB-KW"/>
</dbReference>
<dbReference type="NCBIfam" id="TIGR01726">
    <property type="entry name" value="HEQRo_perm_3TM"/>
    <property type="match status" value="1"/>
</dbReference>
<dbReference type="Pfam" id="PF00528">
    <property type="entry name" value="BPD_transp_1"/>
    <property type="match status" value="1"/>
</dbReference>
<evidence type="ECO:0000313" key="13">
    <source>
        <dbReference type="Proteomes" id="UP000004371"/>
    </source>
</evidence>
<evidence type="ECO:0000313" key="12">
    <source>
        <dbReference type="EMBL" id="EGA64488.1"/>
    </source>
</evidence>
<dbReference type="Proteomes" id="UP000004371">
    <property type="component" value="Unassembled WGS sequence"/>
</dbReference>
<keyword evidence="7" id="KW-0029">Amino-acid transport</keyword>
<dbReference type="AlphaFoldDB" id="E8LXS0"/>
<organism evidence="12 13">
    <name type="scientific">Vibrio brasiliensis LMG 20546</name>
    <dbReference type="NCBI Taxonomy" id="945543"/>
    <lineage>
        <taxon>Bacteria</taxon>
        <taxon>Pseudomonadati</taxon>
        <taxon>Pseudomonadota</taxon>
        <taxon>Gammaproteobacteria</taxon>
        <taxon>Vibrionales</taxon>
        <taxon>Vibrionaceae</taxon>
        <taxon>Vibrio</taxon>
        <taxon>Vibrio oreintalis group</taxon>
    </lineage>
</organism>
<dbReference type="SUPFAM" id="SSF161098">
    <property type="entry name" value="MetI-like"/>
    <property type="match status" value="1"/>
</dbReference>
<evidence type="ECO:0000256" key="2">
    <source>
        <dbReference type="ARBA" id="ARBA00010072"/>
    </source>
</evidence>
<evidence type="ECO:0000256" key="7">
    <source>
        <dbReference type="ARBA" id="ARBA00022970"/>
    </source>
</evidence>
<gene>
    <name evidence="12" type="ORF">VIBR0546_16773</name>
</gene>